<feature type="transmembrane region" description="Helical" evidence="6">
    <location>
        <begin position="66"/>
        <end position="86"/>
    </location>
</feature>
<dbReference type="KEGG" id="hsf:HLASA_0004"/>
<dbReference type="InterPro" id="IPR036286">
    <property type="entry name" value="LexA/Signal_pep-like_sf"/>
</dbReference>
<dbReference type="KEGG" id="hsu:HLASF_0004"/>
<dbReference type="CDD" id="cd06530">
    <property type="entry name" value="S26_SPase_I"/>
    <property type="match status" value="1"/>
</dbReference>
<feature type="compositionally biased region" description="Pro residues" evidence="5">
    <location>
        <begin position="23"/>
        <end position="32"/>
    </location>
</feature>
<evidence type="ECO:0000256" key="4">
    <source>
        <dbReference type="ARBA" id="ARBA00023136"/>
    </source>
</evidence>
<dbReference type="HOGENOM" id="CLU_054902_1_0_2"/>
<evidence type="ECO:0000256" key="3">
    <source>
        <dbReference type="ARBA" id="ARBA00022989"/>
    </source>
</evidence>
<dbReference type="PANTHER" id="PTHR10806">
    <property type="entry name" value="SIGNAL PEPTIDASE COMPLEX CATALYTIC SUBUNIT SEC11"/>
    <property type="match status" value="1"/>
</dbReference>
<evidence type="ECO:0000256" key="1">
    <source>
        <dbReference type="ARBA" id="ARBA00004370"/>
    </source>
</evidence>
<sequence length="263" mass="28989">MVEDPGDRDGQDVTDDGEWADPPSSPDGPNPPDRSAGPDPRDGPKAALRWAWEADEGLIVFVREMVGSLVAVLLVGLLLFAVSGVWPPMVAVESGSMEPNLQKGDLVFVMDEQRLAPDYATHDTGVVPYDVGEDQEYRSLGSYGDVIVYHPNDDPARKPVIHRTRFWVEEDENWLSKADSTYLPGEDCDAVPNCPAPHAGFITKGDNERTNDYYDQTRGISGPVKPEWIAGTAEVRIPWLGWVRLTFAEVSQGPRFPIASEAW</sequence>
<evidence type="ECO:0000313" key="9">
    <source>
        <dbReference type="Proteomes" id="UP000060390"/>
    </source>
</evidence>
<dbReference type="EC" id="3.4.21.89" evidence="7"/>
<reference evidence="8 9" key="3">
    <citation type="journal article" date="2016" name="Stand. Genomic Sci.">
        <title>Complete genome sequence of 'Halanaeroarchaeum sulfurireducens' M27-SA2, a sulfur-reducing and acetate-oxidizing haloarchaeon from the deep-sea hypersaline anoxic lake Medee.</title>
        <authorList>
            <person name="Messina E."/>
            <person name="Sorokin D.Y."/>
            <person name="Kublanov I.V."/>
            <person name="Toshchakov S."/>
            <person name="Lopatina A."/>
            <person name="Arcadi E."/>
            <person name="Smedile F."/>
            <person name="La Spada G."/>
            <person name="La Cono V."/>
            <person name="Yakimov M.M."/>
        </authorList>
    </citation>
    <scope>NUCLEOTIDE SEQUENCE [LARGE SCALE GENOMIC DNA]</scope>
    <source>
        <strain evidence="8 9">M27-SA2</strain>
    </source>
</reference>
<keyword evidence="4 6" id="KW-0472">Membrane</keyword>
<feature type="compositionally biased region" description="Basic and acidic residues" evidence="5">
    <location>
        <begin position="1"/>
        <end position="11"/>
    </location>
</feature>
<dbReference type="RefSeq" id="WP_079977736.1">
    <property type="nucleotide sequence ID" value="NZ_CP008874.1"/>
</dbReference>
<name>A0A0F7PA75_9EURY</name>
<reference evidence="7 10" key="1">
    <citation type="journal article" date="2015" name="ISME J.">
        <title>Elemental sulfur and acetate can support life of a novel strictly anaerobic haloarchaeon.</title>
        <authorList>
            <person name="Sorokin D.Y."/>
            <person name="Kublanov I.V."/>
            <person name="Gavrilov S.N."/>
            <person name="Rojo D."/>
            <person name="Roman P."/>
            <person name="Golyshin P.N."/>
            <person name="Slepak V.Z."/>
            <person name="Smedile F."/>
            <person name="Ferrer M."/>
            <person name="Messina E."/>
            <person name="La Cono V."/>
            <person name="Yakimov M.M."/>
        </authorList>
    </citation>
    <scope>NUCLEOTIDE SEQUENCE [LARGE SCALE GENOMIC DNA]</scope>
    <source>
        <strain evidence="7 10">HSR2</strain>
    </source>
</reference>
<evidence type="ECO:0000256" key="6">
    <source>
        <dbReference type="SAM" id="Phobius"/>
    </source>
</evidence>
<reference evidence="9" key="2">
    <citation type="submission" date="2015-05" db="EMBL/GenBank/DDBJ databases">
        <title>Complete genome sequence of Halanaeroarchaeum sulfurireducens type strain M27-SA2, a sulfate-reducer haloarchaeon from marine anoxic lake Medee.</title>
        <authorList>
            <person name="Messina E."/>
            <person name="Kublanov I.V."/>
            <person name="Toshchakov S."/>
            <person name="Arcadi E."/>
            <person name="La Spada G."/>
            <person name="La Cono V."/>
            <person name="Yakimov M.M."/>
        </authorList>
    </citation>
    <scope>NUCLEOTIDE SEQUENCE [LARGE SCALE GENOMIC DNA]</scope>
    <source>
        <strain evidence="9">M27-SA2</strain>
    </source>
</reference>
<keyword evidence="7" id="KW-0378">Hydrolase</keyword>
<dbReference type="AlphaFoldDB" id="A0A0F7PA75"/>
<keyword evidence="2 6" id="KW-0812">Transmembrane</keyword>
<organism evidence="7 10">
    <name type="scientific">Halanaeroarchaeum sulfurireducens</name>
    <dbReference type="NCBI Taxonomy" id="1604004"/>
    <lineage>
        <taxon>Archaea</taxon>
        <taxon>Methanobacteriati</taxon>
        <taxon>Methanobacteriota</taxon>
        <taxon>Stenosarchaea group</taxon>
        <taxon>Halobacteria</taxon>
        <taxon>Halobacteriales</taxon>
        <taxon>Halobacteriaceae</taxon>
        <taxon>Halanaeroarchaeum</taxon>
    </lineage>
</organism>
<evidence type="ECO:0000313" key="7">
    <source>
        <dbReference type="EMBL" id="AKH96519.1"/>
    </source>
</evidence>
<accession>A0A0F7PA75</accession>
<proteinExistence type="predicted"/>
<feature type="region of interest" description="Disordered" evidence="5">
    <location>
        <begin position="1"/>
        <end position="45"/>
    </location>
</feature>
<dbReference type="STRING" id="1604004.HLASA_0004"/>
<keyword evidence="10" id="KW-1185">Reference proteome</keyword>
<dbReference type="GO" id="GO:0016020">
    <property type="term" value="C:membrane"/>
    <property type="evidence" value="ECO:0007669"/>
    <property type="project" value="UniProtKB-SubCell"/>
</dbReference>
<evidence type="ECO:0000313" key="10">
    <source>
        <dbReference type="Proteomes" id="UP000069906"/>
    </source>
</evidence>
<dbReference type="GO" id="GO:0009003">
    <property type="term" value="F:signal peptidase activity"/>
    <property type="evidence" value="ECO:0007669"/>
    <property type="project" value="UniProtKB-EC"/>
</dbReference>
<dbReference type="PANTHER" id="PTHR10806:SF6">
    <property type="entry name" value="SIGNAL PEPTIDASE COMPLEX CATALYTIC SUBUNIT SEC11"/>
    <property type="match status" value="1"/>
</dbReference>
<dbReference type="EMBL" id="CP011564">
    <property type="protein sequence ID" value="ALG80921.1"/>
    <property type="molecule type" value="Genomic_DNA"/>
</dbReference>
<dbReference type="InterPro" id="IPR019533">
    <property type="entry name" value="Peptidase_S26"/>
</dbReference>
<dbReference type="Proteomes" id="UP000069906">
    <property type="component" value="Chromosome"/>
</dbReference>
<dbReference type="PATRIC" id="fig|1604004.4.peg.5"/>
<dbReference type="OrthoDB" id="4822at2157"/>
<evidence type="ECO:0000256" key="5">
    <source>
        <dbReference type="SAM" id="MobiDB-lite"/>
    </source>
</evidence>
<dbReference type="SUPFAM" id="SSF51306">
    <property type="entry name" value="LexA/Signal peptidase"/>
    <property type="match status" value="1"/>
</dbReference>
<keyword evidence="3 6" id="KW-1133">Transmembrane helix</keyword>
<dbReference type="GO" id="GO:0004252">
    <property type="term" value="F:serine-type endopeptidase activity"/>
    <property type="evidence" value="ECO:0007669"/>
    <property type="project" value="InterPro"/>
</dbReference>
<protein>
    <submittedName>
        <fullName evidence="7">Signal peptidase I</fullName>
        <ecNumber evidence="7">3.4.21.89</ecNumber>
    </submittedName>
</protein>
<gene>
    <name evidence="7" type="primary">sec</name>
    <name evidence="8" type="synonym">sec11</name>
    <name evidence="8" type="ORF">HLASA_0004</name>
    <name evidence="7" type="ORF">HLASF_0004</name>
</gene>
<evidence type="ECO:0000256" key="2">
    <source>
        <dbReference type="ARBA" id="ARBA00022692"/>
    </source>
</evidence>
<dbReference type="Proteomes" id="UP000060390">
    <property type="component" value="Chromosome"/>
</dbReference>
<dbReference type="InterPro" id="IPR001733">
    <property type="entry name" value="Peptidase_S26B"/>
</dbReference>
<dbReference type="EMBL" id="CP008874">
    <property type="protein sequence ID" value="AKH96519.1"/>
    <property type="molecule type" value="Genomic_DNA"/>
</dbReference>
<dbReference type="GeneID" id="26009382"/>
<comment type="subcellular location">
    <subcellularLocation>
        <location evidence="1">Membrane</location>
    </subcellularLocation>
</comment>
<dbReference type="GO" id="GO:0006465">
    <property type="term" value="P:signal peptide processing"/>
    <property type="evidence" value="ECO:0007669"/>
    <property type="project" value="InterPro"/>
</dbReference>
<evidence type="ECO:0000313" key="8">
    <source>
        <dbReference type="EMBL" id="ALG80921.1"/>
    </source>
</evidence>